<dbReference type="AlphaFoldDB" id="A0A3S0ZH72"/>
<name>A0A3S0ZH72_CHLFR</name>
<dbReference type="EMBL" id="RSCJ01000042">
    <property type="protein sequence ID" value="RUR72795.1"/>
    <property type="molecule type" value="Genomic_DNA"/>
</dbReference>
<organism evidence="1 2">
    <name type="scientific">Chlorogloeopsis fritschii PCC 6912</name>
    <dbReference type="NCBI Taxonomy" id="211165"/>
    <lineage>
        <taxon>Bacteria</taxon>
        <taxon>Bacillati</taxon>
        <taxon>Cyanobacteriota</taxon>
        <taxon>Cyanophyceae</taxon>
        <taxon>Nostocales</taxon>
        <taxon>Chlorogloeopsidaceae</taxon>
        <taxon>Chlorogloeopsis</taxon>
    </lineage>
</organism>
<dbReference type="STRING" id="211165.GCA_000317285_04647"/>
<protein>
    <submittedName>
        <fullName evidence="1">Uncharacterized protein</fullName>
    </submittedName>
</protein>
<dbReference type="Proteomes" id="UP000268857">
    <property type="component" value="Unassembled WGS sequence"/>
</dbReference>
<gene>
    <name evidence="1" type="ORF">PCC6912_60660</name>
</gene>
<dbReference type="RefSeq" id="WP_016874792.1">
    <property type="nucleotide sequence ID" value="NZ_AJLN01000113.1"/>
</dbReference>
<sequence length="76" mass="8384">MTTIAAKILPLKNIDALGRCYDILQLDPLRIGESSKHFSAVTFIPEKFEPIPDQSALNLKVQSINQAPVGVTLKKH</sequence>
<accession>A0A3S0ZH72</accession>
<proteinExistence type="predicted"/>
<keyword evidence="2" id="KW-1185">Reference proteome</keyword>
<reference evidence="1 2" key="1">
    <citation type="journal article" date="2019" name="Genome Biol. Evol.">
        <title>Day and night: Metabolic profiles and evolutionary relationships of six axenic non-marine cyanobacteria.</title>
        <authorList>
            <person name="Will S.E."/>
            <person name="Henke P."/>
            <person name="Boedeker C."/>
            <person name="Huang S."/>
            <person name="Brinkmann H."/>
            <person name="Rohde M."/>
            <person name="Jarek M."/>
            <person name="Friedl T."/>
            <person name="Seufert S."/>
            <person name="Schumacher M."/>
            <person name="Overmann J."/>
            <person name="Neumann-Schaal M."/>
            <person name="Petersen J."/>
        </authorList>
    </citation>
    <scope>NUCLEOTIDE SEQUENCE [LARGE SCALE GENOMIC DNA]</scope>
    <source>
        <strain evidence="1 2">PCC 6912</strain>
    </source>
</reference>
<evidence type="ECO:0000313" key="2">
    <source>
        <dbReference type="Proteomes" id="UP000268857"/>
    </source>
</evidence>
<evidence type="ECO:0000313" key="1">
    <source>
        <dbReference type="EMBL" id="RUR72795.1"/>
    </source>
</evidence>
<comment type="caution">
    <text evidence="1">The sequence shown here is derived from an EMBL/GenBank/DDBJ whole genome shotgun (WGS) entry which is preliminary data.</text>
</comment>